<sequence>MPDLRTTAQRLEDVTAQASYWKGKLRIIEKQMSKLEKETKVGNERLTIERDRLELGQIQLQATVVELMAANARLFFQCKNVVLRIKDYLNSKHYQDREQQGNVPGEQNPGNRN</sequence>
<keyword evidence="3" id="KW-1185">Reference proteome</keyword>
<dbReference type="EMBL" id="CP092621">
    <property type="protein sequence ID" value="UMM20054.1"/>
    <property type="molecule type" value="Genomic_DNA"/>
</dbReference>
<evidence type="ECO:0000256" key="1">
    <source>
        <dbReference type="SAM" id="MobiDB-lite"/>
    </source>
</evidence>
<proteinExistence type="predicted"/>
<evidence type="ECO:0000313" key="2">
    <source>
        <dbReference type="EMBL" id="UMM20054.1"/>
    </source>
</evidence>
<evidence type="ECO:0000313" key="3">
    <source>
        <dbReference type="Proteomes" id="UP000829354"/>
    </source>
</evidence>
<name>A0AAE9J849_CAEBR</name>
<gene>
    <name evidence="2" type="ORF">L5515_015419</name>
</gene>
<accession>A0AAE9J849</accession>
<protein>
    <submittedName>
        <fullName evidence="2">Uncharacterized protein</fullName>
    </submittedName>
</protein>
<dbReference type="Proteomes" id="UP000829354">
    <property type="component" value="Chromosome II"/>
</dbReference>
<dbReference type="AlphaFoldDB" id="A0AAE9J849"/>
<feature type="region of interest" description="Disordered" evidence="1">
    <location>
        <begin position="94"/>
        <end position="113"/>
    </location>
</feature>
<organism evidence="2 3">
    <name type="scientific">Caenorhabditis briggsae</name>
    <dbReference type="NCBI Taxonomy" id="6238"/>
    <lineage>
        <taxon>Eukaryota</taxon>
        <taxon>Metazoa</taxon>
        <taxon>Ecdysozoa</taxon>
        <taxon>Nematoda</taxon>
        <taxon>Chromadorea</taxon>
        <taxon>Rhabditida</taxon>
        <taxon>Rhabditina</taxon>
        <taxon>Rhabditomorpha</taxon>
        <taxon>Rhabditoidea</taxon>
        <taxon>Rhabditidae</taxon>
        <taxon>Peloderinae</taxon>
        <taxon>Caenorhabditis</taxon>
    </lineage>
</organism>
<reference evidence="2 3" key="1">
    <citation type="submission" date="2022-04" db="EMBL/GenBank/DDBJ databases">
        <title>Chromosome-level reference genomes for two strains of Caenorhabditis briggsae: an improved platform for comparative genomics.</title>
        <authorList>
            <person name="Stevens L."/>
            <person name="Andersen E."/>
        </authorList>
    </citation>
    <scope>NUCLEOTIDE SEQUENCE [LARGE SCALE GENOMIC DNA]</scope>
    <source>
        <strain evidence="2">VX34</strain>
        <tissue evidence="2">Whole-organism</tissue>
    </source>
</reference>